<evidence type="ECO:0000256" key="2">
    <source>
        <dbReference type="ARBA" id="ARBA00023002"/>
    </source>
</evidence>
<evidence type="ECO:0000313" key="3">
    <source>
        <dbReference type="EMBL" id="KEF57164.1"/>
    </source>
</evidence>
<dbReference type="PRINTS" id="PR00081">
    <property type="entry name" value="GDHRDH"/>
</dbReference>
<sequence>MSSFLQFLKETFPPKPTLTEQELVTGSTAGVGKELAGILYSKNAKVFVAARSAEKADRVIYALRNKHPNSIGELIFLKLDLNDLSSIKRSAEEFLSKEDRLDILWNNAAILMPPTGSKTVQGIDQQLGVNTLGPFLFTKLLTPLLVQTAKITAPGSVRVMFVGSSATYLFTPKGGLDVAKLESRHPYSTGEMYGISKVGSALHALHFARLYGKSGVICTSGNPGNLVSELQREFNWFSRWLMALISYDPIYGAYSELGGGFSPEVTLENNGAWIIPWGRVGKLRQDILDGGRGEEEGGTGNAEAFWNWSEEQVRPYL</sequence>
<proteinExistence type="inferred from homology"/>
<dbReference type="AlphaFoldDB" id="A0A072PAM8"/>
<reference evidence="3 4" key="1">
    <citation type="submission" date="2013-03" db="EMBL/GenBank/DDBJ databases">
        <title>The Genome Sequence of Exophiala aquamarina CBS 119918.</title>
        <authorList>
            <consortium name="The Broad Institute Genomics Platform"/>
            <person name="Cuomo C."/>
            <person name="de Hoog S."/>
            <person name="Gorbushina A."/>
            <person name="Walker B."/>
            <person name="Young S.K."/>
            <person name="Zeng Q."/>
            <person name="Gargeya S."/>
            <person name="Fitzgerald M."/>
            <person name="Haas B."/>
            <person name="Abouelleil A."/>
            <person name="Allen A.W."/>
            <person name="Alvarado L."/>
            <person name="Arachchi H.M."/>
            <person name="Berlin A.M."/>
            <person name="Chapman S.B."/>
            <person name="Gainer-Dewar J."/>
            <person name="Goldberg J."/>
            <person name="Griggs A."/>
            <person name="Gujja S."/>
            <person name="Hansen M."/>
            <person name="Howarth C."/>
            <person name="Imamovic A."/>
            <person name="Ireland A."/>
            <person name="Larimer J."/>
            <person name="McCowan C."/>
            <person name="Murphy C."/>
            <person name="Pearson M."/>
            <person name="Poon T.W."/>
            <person name="Priest M."/>
            <person name="Roberts A."/>
            <person name="Saif S."/>
            <person name="Shea T."/>
            <person name="Sisk P."/>
            <person name="Sykes S."/>
            <person name="Wortman J."/>
            <person name="Nusbaum C."/>
            <person name="Birren B."/>
        </authorList>
    </citation>
    <scope>NUCLEOTIDE SEQUENCE [LARGE SCALE GENOMIC DNA]</scope>
    <source>
        <strain evidence="3 4">CBS 119918</strain>
    </source>
</reference>
<evidence type="ECO:0000256" key="1">
    <source>
        <dbReference type="ARBA" id="ARBA00006484"/>
    </source>
</evidence>
<dbReference type="InterPro" id="IPR036291">
    <property type="entry name" value="NAD(P)-bd_dom_sf"/>
</dbReference>
<organism evidence="3 4">
    <name type="scientific">Exophiala aquamarina CBS 119918</name>
    <dbReference type="NCBI Taxonomy" id="1182545"/>
    <lineage>
        <taxon>Eukaryota</taxon>
        <taxon>Fungi</taxon>
        <taxon>Dikarya</taxon>
        <taxon>Ascomycota</taxon>
        <taxon>Pezizomycotina</taxon>
        <taxon>Eurotiomycetes</taxon>
        <taxon>Chaetothyriomycetidae</taxon>
        <taxon>Chaetothyriales</taxon>
        <taxon>Herpotrichiellaceae</taxon>
        <taxon>Exophiala</taxon>
    </lineage>
</organism>
<dbReference type="GeneID" id="25282268"/>
<accession>A0A072PAM8</accession>
<dbReference type="EMBL" id="AMGV01000005">
    <property type="protein sequence ID" value="KEF57164.1"/>
    <property type="molecule type" value="Genomic_DNA"/>
</dbReference>
<dbReference type="Pfam" id="PF00106">
    <property type="entry name" value="adh_short"/>
    <property type="match status" value="1"/>
</dbReference>
<dbReference type="InterPro" id="IPR002347">
    <property type="entry name" value="SDR_fam"/>
</dbReference>
<dbReference type="Gene3D" id="3.40.50.720">
    <property type="entry name" value="NAD(P)-binding Rossmann-like Domain"/>
    <property type="match status" value="1"/>
</dbReference>
<dbReference type="Proteomes" id="UP000027920">
    <property type="component" value="Unassembled WGS sequence"/>
</dbReference>
<dbReference type="VEuPathDB" id="FungiDB:A1O9_07354"/>
<evidence type="ECO:0000313" key="4">
    <source>
        <dbReference type="Proteomes" id="UP000027920"/>
    </source>
</evidence>
<comment type="similarity">
    <text evidence="1">Belongs to the short-chain dehydrogenases/reductases (SDR) family.</text>
</comment>
<dbReference type="RefSeq" id="XP_013259754.1">
    <property type="nucleotide sequence ID" value="XM_013404300.1"/>
</dbReference>
<dbReference type="GO" id="GO:0016491">
    <property type="term" value="F:oxidoreductase activity"/>
    <property type="evidence" value="ECO:0007669"/>
    <property type="project" value="UniProtKB-KW"/>
</dbReference>
<keyword evidence="2" id="KW-0560">Oxidoreductase</keyword>
<gene>
    <name evidence="3" type="ORF">A1O9_07354</name>
</gene>
<evidence type="ECO:0008006" key="5">
    <source>
        <dbReference type="Google" id="ProtNLM"/>
    </source>
</evidence>
<protein>
    <recommendedName>
        <fullName evidence="5">Oxidoreductase</fullName>
    </recommendedName>
</protein>
<dbReference type="PANTHER" id="PTHR43157:SF31">
    <property type="entry name" value="PHOSPHATIDYLINOSITOL-GLYCAN BIOSYNTHESIS CLASS F PROTEIN"/>
    <property type="match status" value="1"/>
</dbReference>
<dbReference type="PANTHER" id="PTHR43157">
    <property type="entry name" value="PHOSPHATIDYLINOSITOL-GLYCAN BIOSYNTHESIS CLASS F PROTEIN-RELATED"/>
    <property type="match status" value="1"/>
</dbReference>
<dbReference type="SUPFAM" id="SSF51735">
    <property type="entry name" value="NAD(P)-binding Rossmann-fold domains"/>
    <property type="match status" value="1"/>
</dbReference>
<dbReference type="STRING" id="1182545.A0A072PAM8"/>
<dbReference type="OrthoDB" id="191139at2759"/>
<dbReference type="HOGENOM" id="CLU_010194_44_6_1"/>
<keyword evidence="4" id="KW-1185">Reference proteome</keyword>
<name>A0A072PAM8_9EURO</name>
<comment type="caution">
    <text evidence="3">The sequence shown here is derived from an EMBL/GenBank/DDBJ whole genome shotgun (WGS) entry which is preliminary data.</text>
</comment>